<proteinExistence type="evidence at transcript level"/>
<accession>A0A1E1XE45</accession>
<dbReference type="AlphaFoldDB" id="A0A1E1XE45"/>
<name>A0A1E1XE45_9ACAR</name>
<dbReference type="EMBL" id="GFAC01001646">
    <property type="protein sequence ID" value="JAT97542.1"/>
    <property type="molecule type" value="mRNA"/>
</dbReference>
<dbReference type="PANTHER" id="PTHR24111:SF0">
    <property type="entry name" value="LEUCINE-RICH REPEAT-CONTAINING PROTEIN"/>
    <property type="match status" value="1"/>
</dbReference>
<evidence type="ECO:0008006" key="3">
    <source>
        <dbReference type="Google" id="ProtNLM"/>
    </source>
</evidence>
<keyword evidence="1" id="KW-0677">Repeat</keyword>
<evidence type="ECO:0000313" key="2">
    <source>
        <dbReference type="EMBL" id="JAT97542.1"/>
    </source>
</evidence>
<dbReference type="Gene3D" id="3.80.10.10">
    <property type="entry name" value="Ribonuclease Inhibitor"/>
    <property type="match status" value="1"/>
</dbReference>
<dbReference type="InterPro" id="IPR052201">
    <property type="entry name" value="LRR-containing_regulator"/>
</dbReference>
<sequence length="681" mass="75752">PCTFVQGGDACWAIRHRQSWNDVLNRHGPELLEASGGRTLSLRTLCLPERAKLEPQVTLTSACLILWLLYEHRCITSATLNAGVIAPHHVALFYRLLRFHEGYVSAGVQADHAEPAGAWRCHVFDALQSVTRLHTLHLSALRLNEPQSDSLCTVLGRNPSLSVLVLRDVTVDLIAAVTLFNGLTFLKTLEELEFEAIADEGQGVYDEAVAILLHTTVRRLKLTLACDMTEFFGQLGGNRMLQELELGHTVSSAQSLTSLAASLITNRVLSYLKIIVHVDLELGCNDFFQALAKNRRLEVLDLSGSMFHGDLATQALSNSLRNNCKLDKVHLHDCDLTCADVLRLLDGLAANASVQELCFGAVNDSPAARALVLNRKMRKVLLTRTTFIWTDDEVPILADCVSEYPLRKLYLRGQDAWPEDVGRLLMHLPGFVKTLNTLYIDAPGTITVHGAGCLSLLFEDSSVLRKVAVLYDTAQESSLALLEGLTSSTSITIFAFGRWYLGGMVSVAFRTALMRNRSLLQLDVHRFEGECVHPEFDARFEDAIATSSSLVAVRRFHDGREARAQRLHAGMRSALRTNETALRHTLDVILREGLRAPASYAYHKLRSCDPQGSYFSGCRAGWATCATLQEIYGAVRYPLRGFSLEFDSLLDDDPDRDLRAEFQDLYDECRRRIDERTPSAV</sequence>
<protein>
    <recommendedName>
        <fullName evidence="3">Ran gtpase-activating protein</fullName>
    </recommendedName>
</protein>
<dbReference type="SMART" id="SM00368">
    <property type="entry name" value="LRR_RI"/>
    <property type="match status" value="3"/>
</dbReference>
<dbReference type="PANTHER" id="PTHR24111">
    <property type="entry name" value="LEUCINE-RICH REPEAT-CONTAINING PROTEIN 34"/>
    <property type="match status" value="1"/>
</dbReference>
<evidence type="ECO:0000256" key="1">
    <source>
        <dbReference type="ARBA" id="ARBA00022737"/>
    </source>
</evidence>
<feature type="non-terminal residue" evidence="2">
    <location>
        <position position="1"/>
    </location>
</feature>
<dbReference type="InterPro" id="IPR032675">
    <property type="entry name" value="LRR_dom_sf"/>
</dbReference>
<reference evidence="2" key="1">
    <citation type="journal article" date="2017" name="Front. Cell. Infect. Microbiol.">
        <title>The Distinct Transcriptional Response of the Midgut of Amblyomma sculptum and Amblyomma aureolatum Ticks to Rickettsia rickettsii Correlates to Their Differences in Susceptibility to Infection.</title>
        <authorList>
            <person name="Martins L.A."/>
            <person name="Galletti M.F.B.M."/>
            <person name="Ribeiro J.M."/>
            <person name="Fujita A."/>
            <person name="Costa F.B."/>
            <person name="Labruna M.B."/>
            <person name="Daffre S."/>
            <person name="Fogaca A.C."/>
        </authorList>
    </citation>
    <scope>NUCLEOTIDE SEQUENCE</scope>
</reference>
<organism evidence="2">
    <name type="scientific">Amblyomma aureolatum</name>
    <dbReference type="NCBI Taxonomy" id="187763"/>
    <lineage>
        <taxon>Eukaryota</taxon>
        <taxon>Metazoa</taxon>
        <taxon>Ecdysozoa</taxon>
        <taxon>Arthropoda</taxon>
        <taxon>Chelicerata</taxon>
        <taxon>Arachnida</taxon>
        <taxon>Acari</taxon>
        <taxon>Parasitiformes</taxon>
        <taxon>Ixodida</taxon>
        <taxon>Ixodoidea</taxon>
        <taxon>Ixodidae</taxon>
        <taxon>Amblyomminae</taxon>
        <taxon>Amblyomma</taxon>
    </lineage>
</organism>
<dbReference type="SUPFAM" id="SSF52047">
    <property type="entry name" value="RNI-like"/>
    <property type="match status" value="1"/>
</dbReference>